<dbReference type="OrthoDB" id="9769453at2"/>
<comment type="caution">
    <text evidence="1">The sequence shown here is derived from an EMBL/GenBank/DDBJ whole genome shotgun (WGS) entry which is preliminary data.</text>
</comment>
<accession>A0A1E5KXT9</accession>
<dbReference type="RefSeq" id="WP_069698404.1">
    <property type="nucleotide sequence ID" value="NZ_JAGGMA010000026.1"/>
</dbReference>
<proteinExistence type="predicted"/>
<dbReference type="STRING" id="762845.BCR26_12605"/>
<dbReference type="InterPro" id="IPR006230">
    <property type="entry name" value="MutL"/>
</dbReference>
<dbReference type="Proteomes" id="UP000095256">
    <property type="component" value="Unassembled WGS sequence"/>
</dbReference>
<evidence type="ECO:0000313" key="2">
    <source>
        <dbReference type="Proteomes" id="UP000095256"/>
    </source>
</evidence>
<evidence type="ECO:0000313" key="1">
    <source>
        <dbReference type="EMBL" id="OEH82664.1"/>
    </source>
</evidence>
<sequence length="462" mass="50925">MSNNILLLDFGSTYTKANLIDLKNEVVQSQAIVKTSIKTDLMDSYQEVTKIIKTNLGVKTLTIDKTFVCSSAFGGFKMVAIGLTHSLTASAAKKAALGAGTRILKTYAYDLTSNDVDEINKLEPDVILLTGGTDGGNSHFILNCVSQLVELEKDIPVIVAGNNQVVPSIKRLFPPDKTYYITENVMPKINLLKTDEIRKILRQIFFEKIIYAKGLERVAELTDYPIIPTPTAVLSAANLLSKGTKKVTGLGDLVVIDVGGATTDIHSISESVSGKQEVIYEGLEEPLLKRTVEGDLGMRYSAISLYEAATTALFNHYSLKKLDDKTIVSSCERRVTNPEFIPTSSNEKNFDTVMAKIAIDLAIERHAGKLRRHQTATHDSFYQAGKDLRYIAALIGTGGVIINNSDPKYLLHSSLQKEEETLRPINPIFYSDSSYLLSTLGLLGEHYPDIALRIMKRELRTL</sequence>
<name>A0A1E5KXT9_9ENTE</name>
<keyword evidence="2" id="KW-1185">Reference proteome</keyword>
<organism evidence="1 2">
    <name type="scientific">Enterococcus rivorum</name>
    <dbReference type="NCBI Taxonomy" id="762845"/>
    <lineage>
        <taxon>Bacteria</taxon>
        <taxon>Bacillati</taxon>
        <taxon>Bacillota</taxon>
        <taxon>Bacilli</taxon>
        <taxon>Lactobacillales</taxon>
        <taxon>Enterococcaceae</taxon>
        <taxon>Enterococcus</taxon>
    </lineage>
</organism>
<gene>
    <name evidence="1" type="ORF">BCR26_12605</name>
</gene>
<dbReference type="NCBIfam" id="NF040745">
    <property type="entry name" value="accessory_GlmL"/>
    <property type="match status" value="1"/>
</dbReference>
<dbReference type="EMBL" id="MIEK01000018">
    <property type="protein sequence ID" value="OEH82664.1"/>
    <property type="molecule type" value="Genomic_DNA"/>
</dbReference>
<evidence type="ECO:0008006" key="3">
    <source>
        <dbReference type="Google" id="ProtNLM"/>
    </source>
</evidence>
<dbReference type="Pfam" id="PF13941">
    <property type="entry name" value="MutL"/>
    <property type="match status" value="1"/>
</dbReference>
<dbReference type="NCBIfam" id="TIGR01319">
    <property type="entry name" value="glmL_fam"/>
    <property type="match status" value="1"/>
</dbReference>
<dbReference type="AlphaFoldDB" id="A0A1E5KXT9"/>
<protein>
    <recommendedName>
        <fullName evidence="3">Glutamate mutase</fullName>
    </recommendedName>
</protein>
<dbReference type="PIRSF" id="PIRSF004729">
    <property type="entry name" value="MutL"/>
    <property type="match status" value="1"/>
</dbReference>
<reference evidence="1 2" key="1">
    <citation type="submission" date="2016-09" db="EMBL/GenBank/DDBJ databases">
        <authorList>
            <person name="Capua I."/>
            <person name="De Benedictis P."/>
            <person name="Joannis T."/>
            <person name="Lombin L.H."/>
            <person name="Cattoli G."/>
        </authorList>
    </citation>
    <scope>NUCLEOTIDE SEQUENCE [LARGE SCALE GENOMIC DNA]</scope>
    <source>
        <strain evidence="1 2">LMG 25899</strain>
    </source>
</reference>